<evidence type="ECO:0000256" key="5">
    <source>
        <dbReference type="ARBA" id="ARBA00023136"/>
    </source>
</evidence>
<feature type="transmembrane region" description="Helical" evidence="6">
    <location>
        <begin position="64"/>
        <end position="83"/>
    </location>
</feature>
<feature type="transmembrane region" description="Helical" evidence="6">
    <location>
        <begin position="225"/>
        <end position="248"/>
    </location>
</feature>
<evidence type="ECO:0000313" key="7">
    <source>
        <dbReference type="EMBL" id="MBB5373421.1"/>
    </source>
</evidence>
<keyword evidence="4 6" id="KW-1133">Transmembrane helix</keyword>
<evidence type="ECO:0000256" key="1">
    <source>
        <dbReference type="ARBA" id="ARBA00004141"/>
    </source>
</evidence>
<gene>
    <name evidence="7" type="ORF">HNP71_001681</name>
</gene>
<comment type="similarity">
    <text evidence="2">Belongs to the UPF0014 family.</text>
</comment>
<dbReference type="Pfam" id="PF03649">
    <property type="entry name" value="UPF0014"/>
    <property type="match status" value="1"/>
</dbReference>
<evidence type="ECO:0000256" key="3">
    <source>
        <dbReference type="ARBA" id="ARBA00022692"/>
    </source>
</evidence>
<feature type="transmembrane region" description="Helical" evidence="6">
    <location>
        <begin position="192"/>
        <end position="213"/>
    </location>
</feature>
<dbReference type="RefSeq" id="WP_183266426.1">
    <property type="nucleotide sequence ID" value="NZ_JACHFJ010000006.1"/>
</dbReference>
<keyword evidence="8" id="KW-1185">Reference proteome</keyword>
<proteinExistence type="inferred from homology"/>
<dbReference type="PANTHER" id="PTHR30028:SF0">
    <property type="entry name" value="PROTEIN ALUMINUM SENSITIVE 3"/>
    <property type="match status" value="1"/>
</dbReference>
<comment type="subcellular location">
    <subcellularLocation>
        <location evidence="1">Membrane</location>
        <topology evidence="1">Multi-pass membrane protein</topology>
    </subcellularLocation>
</comment>
<accession>A0A840VPB5</accession>
<feature type="transmembrane region" description="Helical" evidence="6">
    <location>
        <begin position="12"/>
        <end position="30"/>
    </location>
</feature>
<protein>
    <submittedName>
        <fullName evidence="7">Putative ABC transport system permease protein</fullName>
    </submittedName>
</protein>
<feature type="transmembrane region" description="Helical" evidence="6">
    <location>
        <begin position="37"/>
        <end position="58"/>
    </location>
</feature>
<keyword evidence="3 6" id="KW-0812">Transmembrane</keyword>
<dbReference type="PANTHER" id="PTHR30028">
    <property type="entry name" value="UPF0014 INNER MEMBRANE PROTEIN YBBM-RELATED"/>
    <property type="match status" value="1"/>
</dbReference>
<sequence length="265" mass="28489">MTPINLTPADLAIASSLVLLCAVLSLILSLRVHRALLLAAVRMVVQLLLVGFVLRIVFQLSNPWVTLLVAAVMAGAATYEVGARQEHRLPAPWQFVTGGGATVLATVTITVLALTTALRPEPWYNSREALPLTGIILGNVMNAVSLSLDTFFNTIRRERAAIEARLALGSSRYGALRDVSAQAVRTALIPTINVMSAAGVITMPGIMTGQLLAGMDPVGAAKYQILLMFLIVGGNCLGAFAAVYFSIFRLTDHRDRLRLDLLRTR</sequence>
<feature type="transmembrane region" description="Helical" evidence="6">
    <location>
        <begin position="130"/>
        <end position="152"/>
    </location>
</feature>
<evidence type="ECO:0000256" key="6">
    <source>
        <dbReference type="SAM" id="Phobius"/>
    </source>
</evidence>
<evidence type="ECO:0000256" key="4">
    <source>
        <dbReference type="ARBA" id="ARBA00022989"/>
    </source>
</evidence>
<evidence type="ECO:0000313" key="8">
    <source>
        <dbReference type="Proteomes" id="UP000553706"/>
    </source>
</evidence>
<comment type="caution">
    <text evidence="7">The sequence shown here is derived from an EMBL/GenBank/DDBJ whole genome shotgun (WGS) entry which is preliminary data.</text>
</comment>
<dbReference type="EMBL" id="JACHFJ010000006">
    <property type="protein sequence ID" value="MBB5373421.1"/>
    <property type="molecule type" value="Genomic_DNA"/>
</dbReference>
<feature type="transmembrane region" description="Helical" evidence="6">
    <location>
        <begin position="95"/>
        <end position="118"/>
    </location>
</feature>
<reference evidence="7 8" key="1">
    <citation type="submission" date="2020-08" db="EMBL/GenBank/DDBJ databases">
        <title>Genomic Encyclopedia of Type Strains, Phase IV (KMG-IV): sequencing the most valuable type-strain genomes for metagenomic binning, comparative biology and taxonomic classification.</title>
        <authorList>
            <person name="Goeker M."/>
        </authorList>
    </citation>
    <scope>NUCLEOTIDE SEQUENCE [LARGE SCALE GENOMIC DNA]</scope>
    <source>
        <strain evidence="7 8">DSM 27026</strain>
    </source>
</reference>
<dbReference type="InterPro" id="IPR005226">
    <property type="entry name" value="UPF0014_fam"/>
</dbReference>
<dbReference type="GO" id="GO:0005886">
    <property type="term" value="C:plasma membrane"/>
    <property type="evidence" value="ECO:0007669"/>
    <property type="project" value="TreeGrafter"/>
</dbReference>
<evidence type="ECO:0000256" key="2">
    <source>
        <dbReference type="ARBA" id="ARBA00005268"/>
    </source>
</evidence>
<dbReference type="Proteomes" id="UP000553706">
    <property type="component" value="Unassembled WGS sequence"/>
</dbReference>
<keyword evidence="5 6" id="KW-0472">Membrane</keyword>
<dbReference type="AlphaFoldDB" id="A0A840VPB5"/>
<organism evidence="7 8">
    <name type="scientific">Acidocella aromatica</name>
    <dbReference type="NCBI Taxonomy" id="1303579"/>
    <lineage>
        <taxon>Bacteria</taxon>
        <taxon>Pseudomonadati</taxon>
        <taxon>Pseudomonadota</taxon>
        <taxon>Alphaproteobacteria</taxon>
        <taxon>Acetobacterales</taxon>
        <taxon>Acidocellaceae</taxon>
        <taxon>Acidocella</taxon>
    </lineage>
</organism>
<name>A0A840VPB5_9PROT</name>